<sequence length="130" mass="14464">MFLFINTASAEEIILALADGKGQILVKKNIKAKYKQSEKLLLNIDRILKDIKDIKGIIVVKGPGSFTALRIGVATANTLAWALHLPIVGVKLEEKTKMAAVIEKSVKKIIKYKKFRLVMPEYGMEPNISE</sequence>
<keyword evidence="2" id="KW-0808">Transferase</keyword>
<dbReference type="GO" id="GO:0016740">
    <property type="term" value="F:transferase activity"/>
    <property type="evidence" value="ECO:0007669"/>
    <property type="project" value="UniProtKB-KW"/>
</dbReference>
<comment type="caution">
    <text evidence="2">The sequence shown here is derived from an EMBL/GenBank/DDBJ whole genome shotgun (WGS) entry which is preliminary data.</text>
</comment>
<dbReference type="STRING" id="1798561.A3B87_03165"/>
<evidence type="ECO:0000313" key="3">
    <source>
        <dbReference type="Proteomes" id="UP000179136"/>
    </source>
</evidence>
<dbReference type="NCBIfam" id="TIGR03725">
    <property type="entry name" value="T6A_YeaZ"/>
    <property type="match status" value="1"/>
</dbReference>
<dbReference type="SUPFAM" id="SSF53067">
    <property type="entry name" value="Actin-like ATPase domain"/>
    <property type="match status" value="1"/>
</dbReference>
<evidence type="ECO:0000313" key="2">
    <source>
        <dbReference type="EMBL" id="OGG87192.1"/>
    </source>
</evidence>
<protein>
    <submittedName>
        <fullName evidence="2">tRNA (Adenosine(37)-N6)-threonylcarbamoyltransferase complex dimerization subunit type 1 TsaB</fullName>
    </submittedName>
</protein>
<dbReference type="GO" id="GO:0002949">
    <property type="term" value="P:tRNA threonylcarbamoyladenosine modification"/>
    <property type="evidence" value="ECO:0007669"/>
    <property type="project" value="InterPro"/>
</dbReference>
<dbReference type="InterPro" id="IPR000905">
    <property type="entry name" value="Gcp-like_dom"/>
</dbReference>
<dbReference type="Proteomes" id="UP000179136">
    <property type="component" value="Unassembled WGS sequence"/>
</dbReference>
<dbReference type="AlphaFoldDB" id="A0A1F6FMV2"/>
<name>A0A1F6FMV2_9BACT</name>
<dbReference type="Gene3D" id="3.30.420.40">
    <property type="match status" value="1"/>
</dbReference>
<dbReference type="EMBL" id="MFMW01000019">
    <property type="protein sequence ID" value="OGG87192.1"/>
    <property type="molecule type" value="Genomic_DNA"/>
</dbReference>
<dbReference type="InterPro" id="IPR022496">
    <property type="entry name" value="T6A_TsaB"/>
</dbReference>
<proteinExistence type="predicted"/>
<gene>
    <name evidence="2" type="ORF">A3B87_03165</name>
</gene>
<dbReference type="InterPro" id="IPR043129">
    <property type="entry name" value="ATPase_NBD"/>
</dbReference>
<dbReference type="Pfam" id="PF00814">
    <property type="entry name" value="TsaD"/>
    <property type="match status" value="1"/>
</dbReference>
<reference evidence="2 3" key="1">
    <citation type="journal article" date="2016" name="Nat. Commun.">
        <title>Thousands of microbial genomes shed light on interconnected biogeochemical processes in an aquifer system.</title>
        <authorList>
            <person name="Anantharaman K."/>
            <person name="Brown C.T."/>
            <person name="Hug L.A."/>
            <person name="Sharon I."/>
            <person name="Castelle C.J."/>
            <person name="Probst A.J."/>
            <person name="Thomas B.C."/>
            <person name="Singh A."/>
            <person name="Wilkins M.J."/>
            <person name="Karaoz U."/>
            <person name="Brodie E.L."/>
            <person name="Williams K.H."/>
            <person name="Hubbard S.S."/>
            <person name="Banfield J.F."/>
        </authorList>
    </citation>
    <scope>NUCLEOTIDE SEQUENCE [LARGE SCALE GENOMIC DNA]</scope>
</reference>
<organism evidence="2 3">
    <name type="scientific">Candidatus Kuenenbacteria bacterium RIFCSPHIGHO2_02_FULL_39_13</name>
    <dbReference type="NCBI Taxonomy" id="1798561"/>
    <lineage>
        <taxon>Bacteria</taxon>
        <taxon>Candidatus Kueneniibacteriota</taxon>
    </lineage>
</organism>
<evidence type="ECO:0000259" key="1">
    <source>
        <dbReference type="Pfam" id="PF00814"/>
    </source>
</evidence>
<feature type="domain" description="Gcp-like" evidence="1">
    <location>
        <begin position="35"/>
        <end position="91"/>
    </location>
</feature>
<accession>A0A1F6FMV2</accession>